<evidence type="ECO:0000259" key="2">
    <source>
        <dbReference type="PROSITE" id="PS50181"/>
    </source>
</evidence>
<gene>
    <name evidence="3" type="ORF">K457DRAFT_894641</name>
</gene>
<protein>
    <recommendedName>
        <fullName evidence="2">F-box domain-containing protein</fullName>
    </recommendedName>
</protein>
<dbReference type="PROSITE" id="PS50181">
    <property type="entry name" value="FBOX"/>
    <property type="match status" value="1"/>
</dbReference>
<dbReference type="InterPro" id="IPR001810">
    <property type="entry name" value="F-box_dom"/>
</dbReference>
<evidence type="ECO:0000313" key="4">
    <source>
        <dbReference type="Proteomes" id="UP000078512"/>
    </source>
</evidence>
<dbReference type="Pfam" id="PF12937">
    <property type="entry name" value="F-box-like"/>
    <property type="match status" value="1"/>
</dbReference>
<dbReference type="EMBL" id="KV442041">
    <property type="protein sequence ID" value="OAQ29366.1"/>
    <property type="molecule type" value="Genomic_DNA"/>
</dbReference>
<dbReference type="InterPro" id="IPR036047">
    <property type="entry name" value="F-box-like_dom_sf"/>
</dbReference>
<dbReference type="Gene3D" id="1.20.1280.50">
    <property type="match status" value="1"/>
</dbReference>
<evidence type="ECO:0000256" key="1">
    <source>
        <dbReference type="SAM" id="MobiDB-lite"/>
    </source>
</evidence>
<accession>A0A197JY42</accession>
<feature type="region of interest" description="Disordered" evidence="1">
    <location>
        <begin position="355"/>
        <end position="381"/>
    </location>
</feature>
<dbReference type="AlphaFoldDB" id="A0A197JY42"/>
<reference evidence="3 4" key="1">
    <citation type="submission" date="2016-05" db="EMBL/GenBank/DDBJ databases">
        <title>Genome sequencing reveals origins of a unique bacterial endosymbiosis in the earliest lineages of terrestrial Fungi.</title>
        <authorList>
            <consortium name="DOE Joint Genome Institute"/>
            <person name="Uehling J."/>
            <person name="Gryganskyi A."/>
            <person name="Hameed K."/>
            <person name="Tschaplinski T."/>
            <person name="Misztal P."/>
            <person name="Wu S."/>
            <person name="Desiro A."/>
            <person name="Vande Pol N."/>
            <person name="Du Z.-Y."/>
            <person name="Zienkiewicz A."/>
            <person name="Zienkiewicz K."/>
            <person name="Morin E."/>
            <person name="Tisserant E."/>
            <person name="Splivallo R."/>
            <person name="Hainaut M."/>
            <person name="Henrissat B."/>
            <person name="Ohm R."/>
            <person name="Kuo A."/>
            <person name="Yan J."/>
            <person name="Lipzen A."/>
            <person name="Nolan M."/>
            <person name="Labutti K."/>
            <person name="Barry K."/>
            <person name="Goldstein A."/>
            <person name="Labbe J."/>
            <person name="Schadt C."/>
            <person name="Tuskan G."/>
            <person name="Grigoriev I."/>
            <person name="Martin F."/>
            <person name="Vilgalys R."/>
            <person name="Bonito G."/>
        </authorList>
    </citation>
    <scope>NUCLEOTIDE SEQUENCE [LARGE SCALE GENOMIC DNA]</scope>
    <source>
        <strain evidence="3 4">AG-77</strain>
    </source>
</reference>
<proteinExistence type="predicted"/>
<organism evidence="3 4">
    <name type="scientific">Linnemannia elongata AG-77</name>
    <dbReference type="NCBI Taxonomy" id="1314771"/>
    <lineage>
        <taxon>Eukaryota</taxon>
        <taxon>Fungi</taxon>
        <taxon>Fungi incertae sedis</taxon>
        <taxon>Mucoromycota</taxon>
        <taxon>Mortierellomycotina</taxon>
        <taxon>Mortierellomycetes</taxon>
        <taxon>Mortierellales</taxon>
        <taxon>Mortierellaceae</taxon>
        <taxon>Linnemannia</taxon>
    </lineage>
</organism>
<keyword evidence="4" id="KW-1185">Reference proteome</keyword>
<feature type="compositionally biased region" description="Basic and acidic residues" evidence="1">
    <location>
        <begin position="358"/>
        <end position="367"/>
    </location>
</feature>
<name>A0A197JY42_9FUNG</name>
<dbReference type="SUPFAM" id="SSF81383">
    <property type="entry name" value="F-box domain"/>
    <property type="match status" value="1"/>
</dbReference>
<sequence>MSATLFEDLPYEVQETVGYFMNYGDLSVCVRVCKDWHTIFHPLLWRHIDISWFPDPWYWDDDDKYFLNMFSKYAHLIHSLETEVDSCILTYFPLIFPHLTSAYVYGLHYGGSGEIAQFVRRGSPAGWRRLVFETLTHDEIAPSTYYDYKGEFFEALLEHAASTLEVLHILGEAFVLSKDINLLLCSAPRLKELRFFYESMHGCSGWLNAQEIVDSEWVCTDLEVLCCKIGKIPRPDITRDILDQPASVGTVSGGFEESLDLQRKIYTKLGRLTRLRELRLGFELDTMPPIYGRYEKEIYRQYDCLAMTLDSGLDLLKGLKELRIVGLEDMEIYINNPREQDWFAEHWPYATIGTSDYTTDRDHRSDSESEAEDVDQEADDV</sequence>
<dbReference type="Proteomes" id="UP000078512">
    <property type="component" value="Unassembled WGS sequence"/>
</dbReference>
<feature type="domain" description="F-box" evidence="2">
    <location>
        <begin position="3"/>
        <end position="48"/>
    </location>
</feature>
<dbReference type="OrthoDB" id="2338066at2759"/>
<evidence type="ECO:0000313" key="3">
    <source>
        <dbReference type="EMBL" id="OAQ29366.1"/>
    </source>
</evidence>
<feature type="compositionally biased region" description="Acidic residues" evidence="1">
    <location>
        <begin position="368"/>
        <end position="381"/>
    </location>
</feature>